<dbReference type="STRING" id="1314674.A0A0D7B8L4"/>
<organism evidence="2 3">
    <name type="scientific">Cylindrobasidium torrendii FP15055 ss-10</name>
    <dbReference type="NCBI Taxonomy" id="1314674"/>
    <lineage>
        <taxon>Eukaryota</taxon>
        <taxon>Fungi</taxon>
        <taxon>Dikarya</taxon>
        <taxon>Basidiomycota</taxon>
        <taxon>Agaricomycotina</taxon>
        <taxon>Agaricomycetes</taxon>
        <taxon>Agaricomycetidae</taxon>
        <taxon>Agaricales</taxon>
        <taxon>Marasmiineae</taxon>
        <taxon>Physalacriaceae</taxon>
        <taxon>Cylindrobasidium</taxon>
    </lineage>
</organism>
<sequence length="234" mass="25037">MSSPEILTFAFCICDDVTLSDFIPPSEIIGNINAADTPFFPPHLKDTAKYRVKFDYLAPEKTPPSSILGPSGARVAPTKTYEEATKEGIQYDVLFVPAGPLPDPVTGKDRTNKEELAFIAAQAPKAKYILSVCGGSAILAAAGVLSGRRATTNKSAFKMVEAMSPKDITWVAKARWVVDGNIWTSSGVTAGTDMAVAFVEHLFGKEIASFVRGGAEIIEHGMDDDPFAAFHGHV</sequence>
<dbReference type="OrthoDB" id="543156at2759"/>
<keyword evidence="2" id="KW-0808">Transferase</keyword>
<dbReference type="PANTHER" id="PTHR43130">
    <property type="entry name" value="ARAC-FAMILY TRANSCRIPTIONAL REGULATOR"/>
    <property type="match status" value="1"/>
</dbReference>
<dbReference type="InterPro" id="IPR029062">
    <property type="entry name" value="Class_I_gatase-like"/>
</dbReference>
<accession>A0A0D7B8L4</accession>
<gene>
    <name evidence="2" type="ORF">CYLTODRAFT_378810</name>
</gene>
<keyword evidence="3" id="KW-1185">Reference proteome</keyword>
<dbReference type="PANTHER" id="PTHR43130:SF15">
    <property type="entry name" value="THIJ_PFPI FAMILY PROTEIN (AFU_ORTHOLOGUE AFUA_5G14240)"/>
    <property type="match status" value="1"/>
</dbReference>
<reference evidence="2 3" key="1">
    <citation type="journal article" date="2015" name="Fungal Genet. Biol.">
        <title>Evolution of novel wood decay mechanisms in Agaricales revealed by the genome sequences of Fistulina hepatica and Cylindrobasidium torrendii.</title>
        <authorList>
            <person name="Floudas D."/>
            <person name="Held B.W."/>
            <person name="Riley R."/>
            <person name="Nagy L.G."/>
            <person name="Koehler G."/>
            <person name="Ransdell A.S."/>
            <person name="Younus H."/>
            <person name="Chow J."/>
            <person name="Chiniquy J."/>
            <person name="Lipzen A."/>
            <person name="Tritt A."/>
            <person name="Sun H."/>
            <person name="Haridas S."/>
            <person name="LaButti K."/>
            <person name="Ohm R.A."/>
            <person name="Kues U."/>
            <person name="Blanchette R.A."/>
            <person name="Grigoriev I.V."/>
            <person name="Minto R.E."/>
            <person name="Hibbett D.S."/>
        </authorList>
    </citation>
    <scope>NUCLEOTIDE SEQUENCE [LARGE SCALE GENOMIC DNA]</scope>
    <source>
        <strain evidence="2 3">FP15055 ss-10</strain>
    </source>
</reference>
<dbReference type="AlphaFoldDB" id="A0A0D7B8L4"/>
<evidence type="ECO:0000313" key="3">
    <source>
        <dbReference type="Proteomes" id="UP000054007"/>
    </source>
</evidence>
<dbReference type="SUPFAM" id="SSF52317">
    <property type="entry name" value="Class I glutamine amidotransferase-like"/>
    <property type="match status" value="1"/>
</dbReference>
<protein>
    <submittedName>
        <fullName evidence="2">Class I glutamine amidotransferase-like protein</fullName>
    </submittedName>
</protein>
<name>A0A0D7B8L4_9AGAR</name>
<dbReference type="InterPro" id="IPR002818">
    <property type="entry name" value="DJ-1/PfpI"/>
</dbReference>
<dbReference type="GO" id="GO:0016740">
    <property type="term" value="F:transferase activity"/>
    <property type="evidence" value="ECO:0007669"/>
    <property type="project" value="UniProtKB-KW"/>
</dbReference>
<evidence type="ECO:0000313" key="2">
    <source>
        <dbReference type="EMBL" id="KIY65851.1"/>
    </source>
</evidence>
<dbReference type="EMBL" id="KN880575">
    <property type="protein sequence ID" value="KIY65851.1"/>
    <property type="molecule type" value="Genomic_DNA"/>
</dbReference>
<dbReference type="Gene3D" id="3.40.50.880">
    <property type="match status" value="1"/>
</dbReference>
<feature type="domain" description="DJ-1/PfpI" evidence="1">
    <location>
        <begin position="65"/>
        <end position="200"/>
    </location>
</feature>
<evidence type="ECO:0000259" key="1">
    <source>
        <dbReference type="Pfam" id="PF01965"/>
    </source>
</evidence>
<proteinExistence type="predicted"/>
<dbReference type="InterPro" id="IPR052158">
    <property type="entry name" value="INH-QAR"/>
</dbReference>
<keyword evidence="2" id="KW-0315">Glutamine amidotransferase</keyword>
<dbReference type="Proteomes" id="UP000054007">
    <property type="component" value="Unassembled WGS sequence"/>
</dbReference>
<dbReference type="CDD" id="cd03139">
    <property type="entry name" value="GATase1_PfpI_2"/>
    <property type="match status" value="1"/>
</dbReference>
<dbReference type="Pfam" id="PF01965">
    <property type="entry name" value="DJ-1_PfpI"/>
    <property type="match status" value="1"/>
</dbReference>